<dbReference type="RefSeq" id="WP_425566209.1">
    <property type="nucleotide sequence ID" value="NZ_BAAAHE010000044.1"/>
</dbReference>
<sequence>MSVAGFIADQRTSYRVPHAVCCAILGVSVSWFYKWLARVGNPAPTVRAQRRALLDAEVRRCFEASGGVYGSPRVHLDLVEAGWQVSVNTVADSMRRQHLFGRKPKRYKGLTRQDKAAPKFPDLLNRDFSAAAPNRKWCGDMTEIPTGEGKLYLATVIDLYSRRLLAAAMSEHPDAVLAADAIKIAAAVRGGRSVIEGVIFHTDRGSTYTAKDFRRLCAEQLGIRQSMGRVGSCFDNAAAESFFSTLEHEVLSRHTFATKAEARAVIGPWCYEFYNHRRRHTTAAGLPPVRYEMMLTDAPSAAKRNPPRNEGIPRSPRPPGWSASGAWAGRSGPAGACAASACRPPTSTGPPAPARRSPAPPPTSCSC</sequence>
<evidence type="ECO:0000256" key="2">
    <source>
        <dbReference type="SAM" id="MobiDB-lite"/>
    </source>
</evidence>
<proteinExistence type="predicted"/>
<dbReference type="EMBL" id="BAAAHE010000044">
    <property type="protein sequence ID" value="GAA0632887.1"/>
    <property type="molecule type" value="Genomic_DNA"/>
</dbReference>
<feature type="region of interest" description="Disordered" evidence="2">
    <location>
        <begin position="298"/>
        <end position="367"/>
    </location>
</feature>
<dbReference type="PROSITE" id="PS50994">
    <property type="entry name" value="INTEGRASE"/>
    <property type="match status" value="1"/>
</dbReference>
<dbReference type="Gene3D" id="3.30.420.10">
    <property type="entry name" value="Ribonuclease H-like superfamily/Ribonuclease H"/>
    <property type="match status" value="1"/>
</dbReference>
<dbReference type="InterPro" id="IPR025948">
    <property type="entry name" value="HTH-like_dom"/>
</dbReference>
<dbReference type="InterPro" id="IPR036397">
    <property type="entry name" value="RNaseH_sf"/>
</dbReference>
<dbReference type="Pfam" id="PF00665">
    <property type="entry name" value="rve"/>
    <property type="match status" value="1"/>
</dbReference>
<comment type="function">
    <text evidence="1">Involved in the transposition of the insertion sequence.</text>
</comment>
<dbReference type="Proteomes" id="UP001500957">
    <property type="component" value="Unassembled WGS sequence"/>
</dbReference>
<accession>A0ABN1H8R6</accession>
<dbReference type="InterPro" id="IPR048020">
    <property type="entry name" value="Transpos_IS3"/>
</dbReference>
<dbReference type="Pfam" id="PF13276">
    <property type="entry name" value="HTH_21"/>
    <property type="match status" value="1"/>
</dbReference>
<dbReference type="PANTHER" id="PTHR46889:SF4">
    <property type="entry name" value="TRANSPOSASE INSO FOR INSERTION SEQUENCE ELEMENT IS911B-RELATED"/>
    <property type="match status" value="1"/>
</dbReference>
<dbReference type="InterPro" id="IPR012337">
    <property type="entry name" value="RNaseH-like_sf"/>
</dbReference>
<dbReference type="InterPro" id="IPR001584">
    <property type="entry name" value="Integrase_cat-core"/>
</dbReference>
<evidence type="ECO:0000256" key="1">
    <source>
        <dbReference type="ARBA" id="ARBA00002286"/>
    </source>
</evidence>
<dbReference type="PANTHER" id="PTHR46889">
    <property type="entry name" value="TRANSPOSASE INSF FOR INSERTION SEQUENCE IS3B-RELATED"/>
    <property type="match status" value="1"/>
</dbReference>
<dbReference type="NCBIfam" id="NF033516">
    <property type="entry name" value="transpos_IS3"/>
    <property type="match status" value="1"/>
</dbReference>
<dbReference type="InterPro" id="IPR050900">
    <property type="entry name" value="Transposase_IS3/IS150/IS904"/>
</dbReference>
<evidence type="ECO:0000313" key="4">
    <source>
        <dbReference type="EMBL" id="GAA0632887.1"/>
    </source>
</evidence>
<feature type="compositionally biased region" description="Low complexity" evidence="2">
    <location>
        <begin position="328"/>
        <end position="345"/>
    </location>
</feature>
<evidence type="ECO:0000313" key="5">
    <source>
        <dbReference type="Proteomes" id="UP001500957"/>
    </source>
</evidence>
<protein>
    <recommendedName>
        <fullName evidence="3">Integrase catalytic domain-containing protein</fullName>
    </recommendedName>
</protein>
<dbReference type="SUPFAM" id="SSF53098">
    <property type="entry name" value="Ribonuclease H-like"/>
    <property type="match status" value="1"/>
</dbReference>
<gene>
    <name evidence="4" type="ORF">GCM10009547_40960</name>
</gene>
<name>A0ABN1H8R6_9ACTN</name>
<reference evidence="4 5" key="1">
    <citation type="journal article" date="2019" name="Int. J. Syst. Evol. Microbiol.">
        <title>The Global Catalogue of Microorganisms (GCM) 10K type strain sequencing project: providing services to taxonomists for standard genome sequencing and annotation.</title>
        <authorList>
            <consortium name="The Broad Institute Genomics Platform"/>
            <consortium name="The Broad Institute Genome Sequencing Center for Infectious Disease"/>
            <person name="Wu L."/>
            <person name="Ma J."/>
        </authorList>
    </citation>
    <scope>NUCLEOTIDE SEQUENCE [LARGE SCALE GENOMIC DNA]</scope>
    <source>
        <strain evidence="4 5">JCM 10671</strain>
    </source>
</reference>
<keyword evidence="5" id="KW-1185">Reference proteome</keyword>
<feature type="compositionally biased region" description="Pro residues" evidence="2">
    <location>
        <begin position="347"/>
        <end position="367"/>
    </location>
</feature>
<evidence type="ECO:0000259" key="3">
    <source>
        <dbReference type="PROSITE" id="PS50994"/>
    </source>
</evidence>
<feature type="domain" description="Integrase catalytic" evidence="3">
    <location>
        <begin position="129"/>
        <end position="296"/>
    </location>
</feature>
<dbReference type="Pfam" id="PF13333">
    <property type="entry name" value="rve_2"/>
    <property type="match status" value="1"/>
</dbReference>
<organism evidence="4 5">
    <name type="scientific">Sporichthya brevicatena</name>
    <dbReference type="NCBI Taxonomy" id="171442"/>
    <lineage>
        <taxon>Bacteria</taxon>
        <taxon>Bacillati</taxon>
        <taxon>Actinomycetota</taxon>
        <taxon>Actinomycetes</taxon>
        <taxon>Sporichthyales</taxon>
        <taxon>Sporichthyaceae</taxon>
        <taxon>Sporichthya</taxon>
    </lineage>
</organism>
<comment type="caution">
    <text evidence="4">The sequence shown here is derived from an EMBL/GenBank/DDBJ whole genome shotgun (WGS) entry which is preliminary data.</text>
</comment>